<gene>
    <name evidence="1" type="ORF">ARALYDRAFT_670070</name>
</gene>
<dbReference type="KEGG" id="aly:9316006"/>
<dbReference type="AlphaFoldDB" id="D7LH92"/>
<dbReference type="HOGENOM" id="CLU_084034_0_0_1"/>
<organism evidence="2">
    <name type="scientific">Arabidopsis lyrata subsp. lyrata</name>
    <name type="common">Lyre-leaved rock-cress</name>
    <dbReference type="NCBI Taxonomy" id="81972"/>
    <lineage>
        <taxon>Eukaryota</taxon>
        <taxon>Viridiplantae</taxon>
        <taxon>Streptophyta</taxon>
        <taxon>Embryophyta</taxon>
        <taxon>Tracheophyta</taxon>
        <taxon>Spermatophyta</taxon>
        <taxon>Magnoliopsida</taxon>
        <taxon>eudicotyledons</taxon>
        <taxon>Gunneridae</taxon>
        <taxon>Pentapetalae</taxon>
        <taxon>rosids</taxon>
        <taxon>malvids</taxon>
        <taxon>Brassicales</taxon>
        <taxon>Brassicaceae</taxon>
        <taxon>Camelineae</taxon>
        <taxon>Arabidopsis</taxon>
    </lineage>
</organism>
<accession>D7LH92</accession>
<dbReference type="EMBL" id="GL348716">
    <property type="protein sequence ID" value="EFH56198.1"/>
    <property type="molecule type" value="Genomic_DNA"/>
</dbReference>
<reference evidence="2" key="1">
    <citation type="journal article" date="2011" name="Nat. Genet.">
        <title>The Arabidopsis lyrata genome sequence and the basis of rapid genome size change.</title>
        <authorList>
            <person name="Hu T.T."/>
            <person name="Pattyn P."/>
            <person name="Bakker E.G."/>
            <person name="Cao J."/>
            <person name="Cheng J.-F."/>
            <person name="Clark R.M."/>
            <person name="Fahlgren N."/>
            <person name="Fawcett J.A."/>
            <person name="Grimwood J."/>
            <person name="Gundlach H."/>
            <person name="Haberer G."/>
            <person name="Hollister J.D."/>
            <person name="Ossowski S."/>
            <person name="Ottilar R.P."/>
            <person name="Salamov A.A."/>
            <person name="Schneeberger K."/>
            <person name="Spannagl M."/>
            <person name="Wang X."/>
            <person name="Yang L."/>
            <person name="Nasrallah M.E."/>
            <person name="Bergelson J."/>
            <person name="Carrington J.C."/>
            <person name="Gaut B.S."/>
            <person name="Schmutz J."/>
            <person name="Mayer K.F.X."/>
            <person name="Van de Peer Y."/>
            <person name="Grigoriev I.V."/>
            <person name="Nordborg M."/>
            <person name="Weigel D."/>
            <person name="Guo Y.-L."/>
        </authorList>
    </citation>
    <scope>NUCLEOTIDE SEQUENCE [LARGE SCALE GENOMIC DNA]</scope>
    <source>
        <strain evidence="2">cv. MN47</strain>
    </source>
</reference>
<name>D7LH92_ARALL</name>
<sequence>MGRGRIKMKLKGRRRDLTKKKKVRELCDYCGFSSSTIRYDEQRPHERDHEAVSMENELKRLRLLTRRMTCKDLDGLTFPELLLLESHLKTALLIVKDRRKKIKLLKDDEWMLIRRKGDDRVGIEVTVPCKFSTSSTGERQDDEAPAPPRLSKLQREFERRNAETMMIEYERLWLLKERMNGRQLDGMNQGELGLLELKIVNGLQDLLEHMYAPTREQIAKKRRSLLRDVQGAERDG</sequence>
<evidence type="ECO:0000313" key="2">
    <source>
        <dbReference type="Proteomes" id="UP000008694"/>
    </source>
</evidence>
<proteinExistence type="predicted"/>
<evidence type="ECO:0000313" key="1">
    <source>
        <dbReference type="EMBL" id="EFH56198.1"/>
    </source>
</evidence>
<protein>
    <submittedName>
        <fullName evidence="1">Predicted protein</fullName>
    </submittedName>
</protein>
<dbReference type="Gramene" id="Al_scaffold_0004_2789">
    <property type="protein sequence ID" value="Al_scaffold_0004_2789"/>
    <property type="gene ID" value="Al_scaffold_0004_2789"/>
</dbReference>
<dbReference type="Proteomes" id="UP000008694">
    <property type="component" value="Unassembled WGS sequence"/>
</dbReference>
<keyword evidence="2" id="KW-1185">Reference proteome</keyword>
<dbReference type="OrthoDB" id="1114128at2759"/>